<sequence length="373" mass="40267">MTLNPRVVLSALGVAFTSYLGLGWPWWDEGFAAPWGVVVFAVSLYLVTSWICIFWEDRRGHPAPGELDRSETVGDGGEVEDDAGAVAVPSLMTSGVSGPTVAPAWVAGLALVTAAVVPSLIWANVDVASRQLPFATWTIGAIGALMAIVVVRRRPVVACIGIVLLGVQGALWIGIVPTLSLGLVGSAVWTAMAQLLMWSTDRASRESEQLESLQRAASEWLASQAGRQRERRVQVRRALAVAGPVLTRTIDAGGDLAPHEREMARLAEGRLRDELRGRRLLDDDVRGVLESARQRGANVTVLDEGGLDGVGERDLRVVRAELAEVLRNARSERIYIRTAPHDTVAVTVVGRSRADGEDTVDLWQEISLPARQR</sequence>
<proteinExistence type="predicted"/>
<feature type="transmembrane region" description="Helical" evidence="1">
    <location>
        <begin position="7"/>
        <end position="27"/>
    </location>
</feature>
<organism evidence="2 3">
    <name type="scientific">Microbacterium pullorum</name>
    <dbReference type="NCBI Taxonomy" id="2762236"/>
    <lineage>
        <taxon>Bacteria</taxon>
        <taxon>Bacillati</taxon>
        <taxon>Actinomycetota</taxon>
        <taxon>Actinomycetes</taxon>
        <taxon>Micrococcales</taxon>
        <taxon>Microbacteriaceae</taxon>
        <taxon>Microbacterium</taxon>
    </lineage>
</organism>
<reference evidence="2 3" key="1">
    <citation type="submission" date="2020-08" db="EMBL/GenBank/DDBJ databases">
        <title>A Genomic Blueprint of the Chicken Gut Microbiome.</title>
        <authorList>
            <person name="Gilroy R."/>
            <person name="Ravi A."/>
            <person name="Getino M."/>
            <person name="Pursley I."/>
            <person name="Horton D.L."/>
            <person name="Alikhan N.-F."/>
            <person name="Baker D."/>
            <person name="Gharbi K."/>
            <person name="Hall N."/>
            <person name="Watson M."/>
            <person name="Adriaenssens E.M."/>
            <person name="Foster-Nyarko E."/>
            <person name="Jarju S."/>
            <person name="Secka A."/>
            <person name="Antonio M."/>
            <person name="Oren A."/>
            <person name="Chaudhuri R."/>
            <person name="La Ragione R.M."/>
            <person name="Hildebrand F."/>
            <person name="Pallen M.J."/>
        </authorList>
    </citation>
    <scope>NUCLEOTIDE SEQUENCE [LARGE SCALE GENOMIC DNA]</scope>
    <source>
        <strain evidence="2 3">Sa4CUA7</strain>
    </source>
</reference>
<gene>
    <name evidence="2" type="ORF">H9651_06320</name>
</gene>
<feature type="transmembrane region" description="Helical" evidence="1">
    <location>
        <begin position="33"/>
        <end position="55"/>
    </location>
</feature>
<keyword evidence="1" id="KW-1133">Transmembrane helix</keyword>
<evidence type="ECO:0000256" key="1">
    <source>
        <dbReference type="SAM" id="Phobius"/>
    </source>
</evidence>
<dbReference type="EMBL" id="JACSQP010000003">
    <property type="protein sequence ID" value="MBD7957246.1"/>
    <property type="molecule type" value="Genomic_DNA"/>
</dbReference>
<dbReference type="RefSeq" id="WP_191718424.1">
    <property type="nucleotide sequence ID" value="NZ_JACSQP010000003.1"/>
</dbReference>
<comment type="caution">
    <text evidence="2">The sequence shown here is derived from an EMBL/GenBank/DDBJ whole genome shotgun (WGS) entry which is preliminary data.</text>
</comment>
<accession>A0ABR8S181</accession>
<protein>
    <submittedName>
        <fullName evidence="2">Uncharacterized protein</fullName>
    </submittedName>
</protein>
<evidence type="ECO:0000313" key="2">
    <source>
        <dbReference type="EMBL" id="MBD7957246.1"/>
    </source>
</evidence>
<name>A0ABR8S181_9MICO</name>
<keyword evidence="3" id="KW-1185">Reference proteome</keyword>
<feature type="transmembrane region" description="Helical" evidence="1">
    <location>
        <begin position="156"/>
        <end position="175"/>
    </location>
</feature>
<evidence type="ECO:0000313" key="3">
    <source>
        <dbReference type="Proteomes" id="UP000648352"/>
    </source>
</evidence>
<dbReference type="Proteomes" id="UP000648352">
    <property type="component" value="Unassembled WGS sequence"/>
</dbReference>
<keyword evidence="1" id="KW-0472">Membrane</keyword>
<feature type="transmembrane region" description="Helical" evidence="1">
    <location>
        <begin position="101"/>
        <end position="122"/>
    </location>
</feature>
<feature type="transmembrane region" description="Helical" evidence="1">
    <location>
        <begin position="134"/>
        <end position="151"/>
    </location>
</feature>
<keyword evidence="1" id="KW-0812">Transmembrane</keyword>